<dbReference type="Pfam" id="PF00583">
    <property type="entry name" value="Acetyltransf_1"/>
    <property type="match status" value="1"/>
</dbReference>
<gene>
    <name evidence="2" type="ORF">FD35_GL002519</name>
</gene>
<dbReference type="STRING" id="1114972.FD35_GL002519"/>
<keyword evidence="2" id="KW-0808">Transferase</keyword>
<keyword evidence="3" id="KW-1185">Reference proteome</keyword>
<feature type="domain" description="N-acetyltransferase" evidence="1">
    <location>
        <begin position="10"/>
        <end position="164"/>
    </location>
</feature>
<dbReference type="EMBL" id="AZFF01000007">
    <property type="protein sequence ID" value="KRL55064.1"/>
    <property type="molecule type" value="Genomic_DNA"/>
</dbReference>
<dbReference type="PATRIC" id="fig|1114972.6.peg.2583"/>
<dbReference type="eggNOG" id="COG1670">
    <property type="taxonomic scope" value="Bacteria"/>
</dbReference>
<dbReference type="SUPFAM" id="SSF55729">
    <property type="entry name" value="Acyl-CoA N-acyltransferases (Nat)"/>
    <property type="match status" value="1"/>
</dbReference>
<sequence length="185" mass="21031">MKDVLRGRLVRLSEAQEGDADYFQQHQWAGAFARSSEWDLATVRTHESFVKMLANNEPDGMILIVRKQTDDSPVGWVELDEIQLKNQVCGLGIGIVDPAERGHGYGTDAINCMLAYAFFEMGLYKVRLGVNSNNAAAVHTYERVGFKREVVNREGLYQDGKWFDQYEYGIMGSAWMAAHQDWPEF</sequence>
<dbReference type="InterPro" id="IPR016181">
    <property type="entry name" value="Acyl_CoA_acyltransferase"/>
</dbReference>
<dbReference type="CDD" id="cd04301">
    <property type="entry name" value="NAT_SF"/>
    <property type="match status" value="1"/>
</dbReference>
<dbReference type="PROSITE" id="PS51186">
    <property type="entry name" value="GNAT"/>
    <property type="match status" value="1"/>
</dbReference>
<protein>
    <submittedName>
        <fullName evidence="2">Acetyltransferase</fullName>
    </submittedName>
</protein>
<dbReference type="RefSeq" id="WP_017260578.1">
    <property type="nucleotide sequence ID" value="NZ_AUAW01000007.1"/>
</dbReference>
<dbReference type="PANTHER" id="PTHR43415:SF3">
    <property type="entry name" value="GNAT-FAMILY ACETYLTRANSFERASE"/>
    <property type="match status" value="1"/>
</dbReference>
<dbReference type="Gene3D" id="3.40.630.30">
    <property type="match status" value="1"/>
</dbReference>
<evidence type="ECO:0000313" key="3">
    <source>
        <dbReference type="Proteomes" id="UP000051999"/>
    </source>
</evidence>
<evidence type="ECO:0000259" key="1">
    <source>
        <dbReference type="PROSITE" id="PS51186"/>
    </source>
</evidence>
<dbReference type="GO" id="GO:0016747">
    <property type="term" value="F:acyltransferase activity, transferring groups other than amino-acyl groups"/>
    <property type="evidence" value="ECO:0007669"/>
    <property type="project" value="InterPro"/>
</dbReference>
<accession>A0A0R1RP57</accession>
<proteinExistence type="predicted"/>
<name>A0A0R1RP57_9LACO</name>
<dbReference type="InterPro" id="IPR000182">
    <property type="entry name" value="GNAT_dom"/>
</dbReference>
<dbReference type="AlphaFoldDB" id="A0A0R1RP57"/>
<evidence type="ECO:0000313" key="2">
    <source>
        <dbReference type="EMBL" id="KRL55064.1"/>
    </source>
</evidence>
<comment type="caution">
    <text evidence="2">The sequence shown here is derived from an EMBL/GenBank/DDBJ whole genome shotgun (WGS) entry which is preliminary data.</text>
</comment>
<organism evidence="2 3">
    <name type="scientific">Furfurilactobacillus rossiae DSM 15814</name>
    <dbReference type="NCBI Taxonomy" id="1114972"/>
    <lineage>
        <taxon>Bacteria</taxon>
        <taxon>Bacillati</taxon>
        <taxon>Bacillota</taxon>
        <taxon>Bacilli</taxon>
        <taxon>Lactobacillales</taxon>
        <taxon>Lactobacillaceae</taxon>
        <taxon>Furfurilactobacillus</taxon>
    </lineage>
</organism>
<dbReference type="PANTHER" id="PTHR43415">
    <property type="entry name" value="SPERMIDINE N(1)-ACETYLTRANSFERASE"/>
    <property type="match status" value="1"/>
</dbReference>
<reference evidence="2 3" key="1">
    <citation type="journal article" date="2015" name="Genome Announc.">
        <title>Expanding the biotechnology potential of lactobacilli through comparative genomics of 213 strains and associated genera.</title>
        <authorList>
            <person name="Sun Z."/>
            <person name="Harris H.M."/>
            <person name="McCann A."/>
            <person name="Guo C."/>
            <person name="Argimon S."/>
            <person name="Zhang W."/>
            <person name="Yang X."/>
            <person name="Jeffery I.B."/>
            <person name="Cooney J.C."/>
            <person name="Kagawa T.F."/>
            <person name="Liu W."/>
            <person name="Song Y."/>
            <person name="Salvetti E."/>
            <person name="Wrobel A."/>
            <person name="Rasinkangas P."/>
            <person name="Parkhill J."/>
            <person name="Rea M.C."/>
            <person name="O'Sullivan O."/>
            <person name="Ritari J."/>
            <person name="Douillard F.P."/>
            <person name="Paul Ross R."/>
            <person name="Yang R."/>
            <person name="Briner A.E."/>
            <person name="Felis G.E."/>
            <person name="de Vos W.M."/>
            <person name="Barrangou R."/>
            <person name="Klaenhammer T.R."/>
            <person name="Caufield P.W."/>
            <person name="Cui Y."/>
            <person name="Zhang H."/>
            <person name="O'Toole P.W."/>
        </authorList>
    </citation>
    <scope>NUCLEOTIDE SEQUENCE [LARGE SCALE GENOMIC DNA]</scope>
    <source>
        <strain evidence="2 3">DSM 15814</strain>
    </source>
</reference>
<dbReference type="Proteomes" id="UP000051999">
    <property type="component" value="Unassembled WGS sequence"/>
</dbReference>